<evidence type="ECO:0000313" key="14">
    <source>
        <dbReference type="Proteomes" id="UP000702954"/>
    </source>
</evidence>
<evidence type="ECO:0000256" key="1">
    <source>
        <dbReference type="ARBA" id="ARBA00005188"/>
    </source>
</evidence>
<dbReference type="SUPFAM" id="SSF56317">
    <property type="entry name" value="Carbon-nitrogen hydrolase"/>
    <property type="match status" value="1"/>
</dbReference>
<dbReference type="PANTHER" id="PTHR23090">
    <property type="entry name" value="NH 3 /GLUTAMINE-DEPENDENT NAD + SYNTHETASE"/>
    <property type="match status" value="1"/>
</dbReference>
<dbReference type="SUPFAM" id="SSF52402">
    <property type="entry name" value="Adenine nucleotide alpha hydrolases-like"/>
    <property type="match status" value="1"/>
</dbReference>
<feature type="active site" description="Nucleophile; for glutaminase activity" evidence="7">
    <location>
        <position position="170"/>
    </location>
</feature>
<dbReference type="Pfam" id="PF00795">
    <property type="entry name" value="CN_hydrolase"/>
    <property type="match status" value="1"/>
</dbReference>
<feature type="active site" description="For glutaminase activity" evidence="7">
    <location>
        <position position="115"/>
    </location>
</feature>
<sequence length="637" mass="71601">MKQGFVKVAAVTPNMRVADVEYNVNEICRMIDETTEQGAKVIAFPELCITGYTCGDLFSQEILLREAKQGLYRIAEYTKEKDALIFVGVPYEVAGKLYNTAAALNHGKVLGLVTKTFLPNYGEFYEMRQFQAGPQSVQMIETEGHRIPFGPRLLFQAETMKHLIVSAEICEDVWSAVPPSIEAAVEGATLIVNCSASNEIAGKEEYRRSLIAGQSARLLAGYVYANAGEGESTTDLVFGGHNIIAENGAILKESKRFTSGAIYSEIDVEMLLGERRKNTTFQRKGEYSIPYIPFEIEKEETMLTRKIPMSPFVPENKVTRSRQCEEILMIQAVGLKKRMLHTNCQRAVVGISGGLDSTLALLVTAKTFDLLGIDRSQILSVTMPCFGTTDRTYQNACRLTEKLGATLREIPIQNAVRVHFEDIGQSEEEHDVTYENAQARERTQILMDLANKTNGMVIGTGDMSELALGWATYSGDHMSMYGVNASVPKTLVYHLVRYYAEECEDPELKGLLFDILDTPVSPELLPPKDGEIVQKTEETVGPYELHDFYLYYVLRFGYEPSKIYRLAKYAFGGIYEDEIILKWLKKFYWRFFSQQFKRSCLPDGPKTGTVSLSPRGDWRMPSDACVTLWQKDLDALE</sequence>
<dbReference type="InterPro" id="IPR022310">
    <property type="entry name" value="NAD/GMP_synthase"/>
</dbReference>
<dbReference type="InterPro" id="IPR036526">
    <property type="entry name" value="C-N_Hydrolase_sf"/>
</dbReference>
<reference evidence="12 13" key="2">
    <citation type="submission" date="2019-03" db="EMBL/GenBank/DDBJ databases">
        <title>Genomic Encyclopedia of Type Strains, Phase IV (KMG-IV): sequencing the most valuable type-strain genomes for metagenomic binning, comparative biology and taxonomic classification.</title>
        <authorList>
            <person name="Goeker M."/>
        </authorList>
    </citation>
    <scope>NUCLEOTIDE SEQUENCE [LARGE SCALE GENOMIC DNA]</scope>
    <source>
        <strain evidence="12 13">DSM 103426</strain>
    </source>
</reference>
<dbReference type="InterPro" id="IPR003694">
    <property type="entry name" value="NAD_synthase"/>
</dbReference>
<organism evidence="12 13">
    <name type="scientific">Faecalimonas umbilicata</name>
    <dbReference type="NCBI Taxonomy" id="1912855"/>
    <lineage>
        <taxon>Bacteria</taxon>
        <taxon>Bacillati</taxon>
        <taxon>Bacillota</taxon>
        <taxon>Clostridia</taxon>
        <taxon>Lachnospirales</taxon>
        <taxon>Lachnospiraceae</taxon>
        <taxon>Faecalimonas</taxon>
    </lineage>
</organism>
<comment type="similarity">
    <text evidence="9">Belongs to the NAD synthetase family.</text>
</comment>
<evidence type="ECO:0000313" key="13">
    <source>
        <dbReference type="Proteomes" id="UP000294613"/>
    </source>
</evidence>
<dbReference type="EC" id="6.3.5.1" evidence="7 8"/>
<comment type="pathway">
    <text evidence="1 7 8">Cofactor biosynthesis; NAD(+) biosynthesis; NAD(+) from deamido-NAD(+) (L-Gln route): step 1/1.</text>
</comment>
<feature type="domain" description="CN hydrolase" evidence="10">
    <location>
        <begin position="6"/>
        <end position="268"/>
    </location>
</feature>
<dbReference type="Gene3D" id="3.60.110.10">
    <property type="entry name" value="Carbon-nitrogen hydrolase"/>
    <property type="match status" value="1"/>
</dbReference>
<evidence type="ECO:0000256" key="9">
    <source>
        <dbReference type="RuleBase" id="RU003811"/>
    </source>
</evidence>
<gene>
    <name evidence="7 11" type="primary">nadE</name>
    <name evidence="12" type="ORF">EDD74_10292</name>
    <name evidence="11" type="ORF">FAEUMB_18300</name>
</gene>
<comment type="catalytic activity">
    <reaction evidence="7 8">
        <text>deamido-NAD(+) + L-glutamine + ATP + H2O = L-glutamate + AMP + diphosphate + NAD(+) + H(+)</text>
        <dbReference type="Rhea" id="RHEA:24384"/>
        <dbReference type="ChEBI" id="CHEBI:15377"/>
        <dbReference type="ChEBI" id="CHEBI:15378"/>
        <dbReference type="ChEBI" id="CHEBI:29985"/>
        <dbReference type="ChEBI" id="CHEBI:30616"/>
        <dbReference type="ChEBI" id="CHEBI:33019"/>
        <dbReference type="ChEBI" id="CHEBI:57540"/>
        <dbReference type="ChEBI" id="CHEBI:58359"/>
        <dbReference type="ChEBI" id="CHEBI:58437"/>
        <dbReference type="ChEBI" id="CHEBI:456215"/>
        <dbReference type="EC" id="6.3.5.1"/>
    </reaction>
</comment>
<protein>
    <recommendedName>
        <fullName evidence="7 8">Glutamine-dependent NAD(+) synthetase</fullName>
        <ecNumber evidence="7 8">6.3.5.1</ecNumber>
    </recommendedName>
    <alternativeName>
        <fullName evidence="7 8">NAD(+) synthase [glutamine-hydrolyzing]</fullName>
    </alternativeName>
</protein>
<evidence type="ECO:0000256" key="3">
    <source>
        <dbReference type="ARBA" id="ARBA00022598"/>
    </source>
</evidence>
<evidence type="ECO:0000256" key="6">
    <source>
        <dbReference type="ARBA" id="ARBA00023027"/>
    </source>
</evidence>
<evidence type="ECO:0000256" key="5">
    <source>
        <dbReference type="ARBA" id="ARBA00022840"/>
    </source>
</evidence>
<keyword evidence="5 7" id="KW-0067">ATP-binding</keyword>
<feature type="binding site" evidence="7">
    <location>
        <position position="460"/>
    </location>
    <ligand>
        <name>ATP</name>
        <dbReference type="ChEBI" id="CHEBI:30616"/>
    </ligand>
</feature>
<accession>A0A4R3JS79</accession>
<evidence type="ECO:0000256" key="7">
    <source>
        <dbReference type="HAMAP-Rule" id="MF_02090"/>
    </source>
</evidence>
<feature type="binding site" evidence="7">
    <location>
        <position position="121"/>
    </location>
    <ligand>
        <name>L-glutamine</name>
        <dbReference type="ChEBI" id="CHEBI:58359"/>
    </ligand>
</feature>
<reference evidence="11 14" key="1">
    <citation type="journal article" date="2018" name="Int. J. Syst. Evol. Microbiol.">
        <title>Draft Genome Sequence of Faecalimonas umbilicata JCM 30896T, an Acetate-Producing Bacterium Isolated from Human Feces.</title>
        <authorList>
            <person name="Sakamoto M."/>
            <person name="Ikeyama N."/>
            <person name="Yuki M."/>
            <person name="Ohkuma M."/>
        </authorList>
    </citation>
    <scope>NUCLEOTIDE SEQUENCE [LARGE SCALE GENOMIC DNA]</scope>
    <source>
        <strain evidence="11 14">EGH7</strain>
    </source>
</reference>
<dbReference type="EMBL" id="BHEO01000008">
    <property type="protein sequence ID" value="GBU05289.1"/>
    <property type="molecule type" value="Genomic_DNA"/>
</dbReference>
<dbReference type="UniPathway" id="UPA00253">
    <property type="reaction ID" value="UER00334"/>
</dbReference>
<dbReference type="InterPro" id="IPR014729">
    <property type="entry name" value="Rossmann-like_a/b/a_fold"/>
</dbReference>
<dbReference type="CDD" id="cd07570">
    <property type="entry name" value="GAT_Gln-NAD-synth"/>
    <property type="match status" value="1"/>
</dbReference>
<dbReference type="NCBIfam" id="TIGR00552">
    <property type="entry name" value="nadE"/>
    <property type="match status" value="1"/>
</dbReference>
<dbReference type="PIRSF" id="PIRSF006630">
    <property type="entry name" value="NADS_GAT"/>
    <property type="match status" value="1"/>
</dbReference>
<dbReference type="CDD" id="cd00553">
    <property type="entry name" value="NAD_synthase"/>
    <property type="match status" value="1"/>
</dbReference>
<comment type="function">
    <text evidence="7">Catalyzes the ATP-dependent amidation of deamido-NAD to form NAD. Uses L-glutamine as a nitrogen source.</text>
</comment>
<evidence type="ECO:0000259" key="10">
    <source>
        <dbReference type="PROSITE" id="PS50263"/>
    </source>
</evidence>
<feature type="active site" description="Proton acceptor; for glutaminase activity" evidence="7">
    <location>
        <position position="46"/>
    </location>
</feature>
<feature type="binding site" evidence="7">
    <location>
        <position position="203"/>
    </location>
    <ligand>
        <name>L-glutamine</name>
        <dbReference type="ChEBI" id="CHEBI:58359"/>
    </ligand>
</feature>
<dbReference type="Gene3D" id="3.40.50.620">
    <property type="entry name" value="HUPs"/>
    <property type="match status" value="1"/>
</dbReference>
<dbReference type="InterPro" id="IPR014445">
    <property type="entry name" value="Gln-dep_NAD_synthase"/>
</dbReference>
<keyword evidence="6 7" id="KW-0520">NAD</keyword>
<evidence type="ECO:0000313" key="11">
    <source>
        <dbReference type="EMBL" id="GBU05289.1"/>
    </source>
</evidence>
<dbReference type="InterPro" id="IPR041856">
    <property type="entry name" value="NAD+_synth_C"/>
</dbReference>
<dbReference type="GO" id="GO:0005524">
    <property type="term" value="F:ATP binding"/>
    <property type="evidence" value="ECO:0007669"/>
    <property type="project" value="UniProtKB-UniRule"/>
</dbReference>
<keyword evidence="3 7" id="KW-0436">Ligase</keyword>
<dbReference type="HAMAP" id="MF_02090">
    <property type="entry name" value="NadE_glutamine_dep"/>
    <property type="match status" value="1"/>
</dbReference>
<feature type="binding site" evidence="7">
    <location>
        <begin position="350"/>
        <end position="357"/>
    </location>
    <ligand>
        <name>ATP</name>
        <dbReference type="ChEBI" id="CHEBI:30616"/>
    </ligand>
</feature>
<dbReference type="GO" id="GO:0009435">
    <property type="term" value="P:NAD+ biosynthetic process"/>
    <property type="evidence" value="ECO:0007669"/>
    <property type="project" value="UniProtKB-UniRule"/>
</dbReference>
<evidence type="ECO:0000256" key="8">
    <source>
        <dbReference type="PIRNR" id="PIRNR006630"/>
    </source>
</evidence>
<dbReference type="PROSITE" id="PS50263">
    <property type="entry name" value="CN_HYDROLASE"/>
    <property type="match status" value="1"/>
</dbReference>
<keyword evidence="14" id="KW-1185">Reference proteome</keyword>
<evidence type="ECO:0000313" key="12">
    <source>
        <dbReference type="EMBL" id="TCS69923.1"/>
    </source>
</evidence>
<feature type="binding site" evidence="7">
    <location>
        <begin position="470"/>
        <end position="473"/>
    </location>
    <ligand>
        <name>deamido-NAD(+)</name>
        <dbReference type="ChEBI" id="CHEBI:58437"/>
        <note>ligand shared between two neighboring subunits</note>
    </ligand>
</feature>
<dbReference type="GO" id="GO:0004359">
    <property type="term" value="F:glutaminase activity"/>
    <property type="evidence" value="ECO:0007669"/>
    <property type="project" value="InterPro"/>
</dbReference>
<dbReference type="PANTHER" id="PTHR23090:SF9">
    <property type="entry name" value="GLUTAMINE-DEPENDENT NAD(+) SYNTHETASE"/>
    <property type="match status" value="1"/>
</dbReference>
<dbReference type="Gene3D" id="1.10.10.1140">
    <property type="entry name" value="Glutamine-dependent NAD+ synthetase, C-terminal domain"/>
    <property type="match status" value="1"/>
</dbReference>
<dbReference type="GO" id="GO:0005737">
    <property type="term" value="C:cytoplasm"/>
    <property type="evidence" value="ECO:0007669"/>
    <property type="project" value="InterPro"/>
</dbReference>
<comment type="caution">
    <text evidence="12">The sequence shown here is derived from an EMBL/GenBank/DDBJ whole genome shotgun (WGS) entry which is preliminary data.</text>
</comment>
<proteinExistence type="inferred from homology"/>
<dbReference type="GO" id="GO:0008795">
    <property type="term" value="F:NAD+ synthase activity"/>
    <property type="evidence" value="ECO:0007669"/>
    <property type="project" value="UniProtKB-UniRule"/>
</dbReference>
<dbReference type="InterPro" id="IPR003010">
    <property type="entry name" value="C-N_Hydrolase"/>
</dbReference>
<dbReference type="Pfam" id="PF02540">
    <property type="entry name" value="NAD_synthase"/>
    <property type="match status" value="1"/>
</dbReference>
<feature type="binding site" evidence="7">
    <location>
        <position position="597"/>
    </location>
    <ligand>
        <name>deamido-NAD(+)</name>
        <dbReference type="ChEBI" id="CHEBI:58437"/>
        <note>ligand shared between two neighboring subunits</note>
    </ligand>
</feature>
<dbReference type="GO" id="GO:0003952">
    <property type="term" value="F:NAD+ synthase (glutamine-hydrolyzing) activity"/>
    <property type="evidence" value="ECO:0007669"/>
    <property type="project" value="UniProtKB-UniRule"/>
</dbReference>
<feature type="binding site" evidence="7">
    <location>
        <position position="436"/>
    </location>
    <ligand>
        <name>deamido-NAD(+)</name>
        <dbReference type="ChEBI" id="CHEBI:58437"/>
        <note>ligand shared between two neighboring subunits</note>
    </ligand>
</feature>
<keyword evidence="4 7" id="KW-0547">Nucleotide-binding</keyword>
<dbReference type="RefSeq" id="WP_116441759.1">
    <property type="nucleotide sequence ID" value="NZ_BHEO01000008.1"/>
</dbReference>
<dbReference type="AlphaFoldDB" id="A0A4R3JS79"/>
<dbReference type="EMBL" id="SLZV01000002">
    <property type="protein sequence ID" value="TCS69923.1"/>
    <property type="molecule type" value="Genomic_DNA"/>
</dbReference>
<name>A0A4R3JS79_9FIRM</name>
<evidence type="ECO:0000256" key="2">
    <source>
        <dbReference type="ARBA" id="ARBA00007145"/>
    </source>
</evidence>
<comment type="similarity">
    <text evidence="2 7 8">In the C-terminal section; belongs to the NAD synthetase family.</text>
</comment>
<dbReference type="NCBIfam" id="NF002730">
    <property type="entry name" value="PRK02628.1"/>
    <property type="match status" value="1"/>
</dbReference>
<evidence type="ECO:0000256" key="4">
    <source>
        <dbReference type="ARBA" id="ARBA00022741"/>
    </source>
</evidence>
<dbReference type="Proteomes" id="UP000294613">
    <property type="component" value="Unassembled WGS sequence"/>
</dbReference>
<feature type="binding site" evidence="7">
    <location>
        <position position="197"/>
    </location>
    <ligand>
        <name>L-glutamine</name>
        <dbReference type="ChEBI" id="CHEBI:58359"/>
    </ligand>
</feature>
<feature type="binding site" evidence="7">
    <location>
        <position position="465"/>
    </location>
    <ligand>
        <name>deamido-NAD(+)</name>
        <dbReference type="ChEBI" id="CHEBI:58437"/>
        <note>ligand shared between two neighboring subunits</note>
    </ligand>
</feature>
<dbReference type="Proteomes" id="UP000702954">
    <property type="component" value="Unassembled WGS sequence"/>
</dbReference>